<dbReference type="Gene3D" id="2.30.29.30">
    <property type="entry name" value="Pleckstrin-homology domain (PH domain)/Phosphotyrosine-binding domain (PTB)"/>
    <property type="match status" value="1"/>
</dbReference>
<dbReference type="SUPFAM" id="SSF51045">
    <property type="entry name" value="WW domain"/>
    <property type="match status" value="1"/>
</dbReference>
<evidence type="ECO:0000259" key="4">
    <source>
        <dbReference type="PROSITE" id="PS50002"/>
    </source>
</evidence>
<dbReference type="PROSITE" id="PS50002">
    <property type="entry name" value="SH3"/>
    <property type="match status" value="1"/>
</dbReference>
<dbReference type="PROSITE" id="PS50020">
    <property type="entry name" value="WW_DOMAIN_2"/>
    <property type="match status" value="1"/>
</dbReference>
<evidence type="ECO:0000256" key="2">
    <source>
        <dbReference type="ARBA" id="ARBA00022468"/>
    </source>
</evidence>
<dbReference type="PROSITE" id="PS50238">
    <property type="entry name" value="RHOGAP"/>
    <property type="match status" value="1"/>
</dbReference>
<gene>
    <name evidence="9" type="primary">LOC113791768</name>
</gene>
<dbReference type="FunFam" id="1.10.555.10:FF:000071">
    <property type="entry name" value="Rho GTPase activating protein 27"/>
    <property type="match status" value="1"/>
</dbReference>
<dbReference type="PANTHER" id="PTHR23176:SF129">
    <property type="entry name" value="RHO GTPASE ACTIVATING PROTEIN AT 16F, ISOFORM E-RELATED"/>
    <property type="match status" value="1"/>
</dbReference>
<dbReference type="OrthoDB" id="79452at2759"/>
<dbReference type="SUPFAM" id="SSF48350">
    <property type="entry name" value="GTPase activation domain, GAP"/>
    <property type="match status" value="1"/>
</dbReference>
<reference evidence="9" key="1">
    <citation type="submission" date="2025-08" db="UniProtKB">
        <authorList>
            <consortium name="RefSeq"/>
        </authorList>
    </citation>
    <scope>IDENTIFICATION</scope>
    <source>
        <strain evidence="9">Airmid</strain>
    </source>
</reference>
<dbReference type="PROSITE" id="PS01159">
    <property type="entry name" value="WW_DOMAIN_1"/>
    <property type="match status" value="1"/>
</dbReference>
<dbReference type="Pfam" id="PF00169">
    <property type="entry name" value="PH"/>
    <property type="match status" value="1"/>
</dbReference>
<dbReference type="CDD" id="cd00201">
    <property type="entry name" value="WW"/>
    <property type="match status" value="1"/>
</dbReference>
<feature type="domain" description="SH3" evidence="4">
    <location>
        <begin position="27"/>
        <end position="96"/>
    </location>
</feature>
<feature type="domain" description="Rho-GAP" evidence="7">
    <location>
        <begin position="738"/>
        <end position="928"/>
    </location>
</feature>
<dbReference type="Proteomes" id="UP000515146">
    <property type="component" value="Unplaced"/>
</dbReference>
<dbReference type="Gene3D" id="1.10.555.10">
    <property type="entry name" value="Rho GTPase activation protein"/>
    <property type="match status" value="1"/>
</dbReference>
<dbReference type="InterPro" id="IPR001452">
    <property type="entry name" value="SH3_domain"/>
</dbReference>
<protein>
    <submittedName>
        <fullName evidence="9">WW domain-containing protein tag-325-like isoform X2</fullName>
    </submittedName>
</protein>
<accession>A0A6P6XWG4</accession>
<dbReference type="GO" id="GO:0005737">
    <property type="term" value="C:cytoplasm"/>
    <property type="evidence" value="ECO:0007669"/>
    <property type="project" value="TreeGrafter"/>
</dbReference>
<dbReference type="SUPFAM" id="SSF50729">
    <property type="entry name" value="PH domain-like"/>
    <property type="match status" value="1"/>
</dbReference>
<evidence type="ECO:0000256" key="3">
    <source>
        <dbReference type="PROSITE-ProRule" id="PRU00192"/>
    </source>
</evidence>
<dbReference type="GO" id="GO:0005096">
    <property type="term" value="F:GTPase activator activity"/>
    <property type="evidence" value="ECO:0007669"/>
    <property type="project" value="UniProtKB-KW"/>
</dbReference>
<feature type="domain" description="WW" evidence="6">
    <location>
        <begin position="247"/>
        <end position="274"/>
    </location>
</feature>
<dbReference type="Gene3D" id="2.30.30.40">
    <property type="entry name" value="SH3 Domains"/>
    <property type="match status" value="1"/>
</dbReference>
<dbReference type="GO" id="GO:0007165">
    <property type="term" value="P:signal transduction"/>
    <property type="evidence" value="ECO:0007669"/>
    <property type="project" value="InterPro"/>
</dbReference>
<dbReference type="InterPro" id="IPR036020">
    <property type="entry name" value="WW_dom_sf"/>
</dbReference>
<dbReference type="Gene3D" id="2.20.70.10">
    <property type="match status" value="1"/>
</dbReference>
<dbReference type="RefSeq" id="XP_027197393.1">
    <property type="nucleotide sequence ID" value="XM_027341592.1"/>
</dbReference>
<dbReference type="InterPro" id="IPR036028">
    <property type="entry name" value="SH3-like_dom_sf"/>
</dbReference>
<dbReference type="PROSITE" id="PS50003">
    <property type="entry name" value="PH_DOMAIN"/>
    <property type="match status" value="1"/>
</dbReference>
<dbReference type="PANTHER" id="PTHR23176">
    <property type="entry name" value="RHO/RAC/CDC GTPASE-ACTIVATING PROTEIN"/>
    <property type="match status" value="1"/>
</dbReference>
<evidence type="ECO:0000313" key="8">
    <source>
        <dbReference type="Proteomes" id="UP000515146"/>
    </source>
</evidence>
<proteinExistence type="predicted"/>
<organism evidence="8 9">
    <name type="scientific">Dermatophagoides pteronyssinus</name>
    <name type="common">European house dust mite</name>
    <dbReference type="NCBI Taxonomy" id="6956"/>
    <lineage>
        <taxon>Eukaryota</taxon>
        <taxon>Metazoa</taxon>
        <taxon>Ecdysozoa</taxon>
        <taxon>Arthropoda</taxon>
        <taxon>Chelicerata</taxon>
        <taxon>Arachnida</taxon>
        <taxon>Acari</taxon>
        <taxon>Acariformes</taxon>
        <taxon>Sarcoptiformes</taxon>
        <taxon>Astigmata</taxon>
        <taxon>Psoroptidia</taxon>
        <taxon>Analgoidea</taxon>
        <taxon>Pyroglyphidae</taxon>
        <taxon>Dermatophagoidinae</taxon>
        <taxon>Dermatophagoides</taxon>
    </lineage>
</organism>
<evidence type="ECO:0000313" key="9">
    <source>
        <dbReference type="RefSeq" id="XP_027197393.1"/>
    </source>
</evidence>
<dbReference type="InterPro" id="IPR050729">
    <property type="entry name" value="Rho-GAP"/>
</dbReference>
<dbReference type="SMART" id="SM00324">
    <property type="entry name" value="RhoGAP"/>
    <property type="match status" value="1"/>
</dbReference>
<dbReference type="Pfam" id="PF00620">
    <property type="entry name" value="RhoGAP"/>
    <property type="match status" value="1"/>
</dbReference>
<dbReference type="SMART" id="SM00233">
    <property type="entry name" value="PH"/>
    <property type="match status" value="1"/>
</dbReference>
<dbReference type="InterPro" id="IPR001202">
    <property type="entry name" value="WW_dom"/>
</dbReference>
<dbReference type="InterPro" id="IPR000198">
    <property type="entry name" value="RhoGAP_dom"/>
</dbReference>
<evidence type="ECO:0000259" key="5">
    <source>
        <dbReference type="PROSITE" id="PS50003"/>
    </source>
</evidence>
<dbReference type="SUPFAM" id="SSF50044">
    <property type="entry name" value="SH3-domain"/>
    <property type="match status" value="1"/>
</dbReference>
<keyword evidence="2" id="KW-0343">GTPase activation</keyword>
<sequence length="929" mass="109132">MIVLIHFFFVVKEKLISVDISFGTIFMKSMQAILSHDFSYSNESGHVDLKKGDHLTLIDKIDDKWWRFDPNHSLSSVKGENNYLLVPSSHIKIIQEDNHCSFERKENVHPLLLSSSLSSSSSSLISKTEMLNNDHSTMIIPTMTMSIEMNRMKIVEHERESDEAFESSHESLDAIEERYCDQNQTYCNNDDKILNGVPSIKPRKYRKSPLYANLPFDGMNNEMFKNSSPPSIFDTNVRMNRWVCDDWLEYYDENGRFFYYNSRDNFSSWKPPRRTTTKIDEHDIIVAQQQIDDNINFNARPSSKEHYDSDSEIFLSNRVKKIVQNFNDDDLLLANLRRNASFNKSAKIKRIKPIDNGGNRIRQSPSLLDDEQQNPLFIINRLLNQHPPNEWQPYTDPMTNNFGYLFIDNFKKWFCGKDDEGRIYLHENYQGTMAAAHKASQMNNVNTAAMMIGSDRLIRPRKEETDEDFSDENENHKYMNVNRNNIKIVNNERNLKAHSVAMISPPNDLNQGIKVSGKFKHSRPFQDYKEFLPPPKNELDVSDIILRDYLTQTRTKISGKSKRKNWTTSYAVLTKHYLYFFKDQKNSHKPDFIIALLDAKVEWCPNESSRKNCFKVITFDCETLIQDDDREKSFHWKELIHKCINELIPITNFLSRNDDFGFRRSRSQKNNRPYAKDFQMQGSSTISGYTNFTYPSPPSINDKKKKIRERLLNFLKKRPPLESLREKGIIKDENVFGCTLELICMRENSKIPRFVHECVQAIEKNDITADGLYRACGNLSTVQKLRFEINQENYQGLWKEQDVHVLTGLLKMFFREMKEPLFPYDRFESLINLNEIDDKKIKLELLKNLVNKLPEPNYHTLKFIMEHLLRVTKHSKQNRMHIQNLAIVFGPTLIRKMNDLNNLVVDMMLQVKQSQIIDFLLQEYHSIFE</sequence>
<dbReference type="AlphaFoldDB" id="A0A6P6XWG4"/>
<keyword evidence="1 3" id="KW-0728">SH3 domain</keyword>
<name>A0A6P6XWG4_DERPT</name>
<dbReference type="InterPro" id="IPR001849">
    <property type="entry name" value="PH_domain"/>
</dbReference>
<dbReference type="CDD" id="cd00174">
    <property type="entry name" value="SH3"/>
    <property type="match status" value="1"/>
</dbReference>
<evidence type="ECO:0000259" key="7">
    <source>
        <dbReference type="PROSITE" id="PS50238"/>
    </source>
</evidence>
<evidence type="ECO:0000256" key="1">
    <source>
        <dbReference type="ARBA" id="ARBA00022443"/>
    </source>
</evidence>
<feature type="domain" description="PH" evidence="5">
    <location>
        <begin position="543"/>
        <end position="645"/>
    </location>
</feature>
<dbReference type="InterPro" id="IPR011993">
    <property type="entry name" value="PH-like_dom_sf"/>
</dbReference>
<evidence type="ECO:0000259" key="6">
    <source>
        <dbReference type="PROSITE" id="PS50020"/>
    </source>
</evidence>
<dbReference type="InterPro" id="IPR008936">
    <property type="entry name" value="Rho_GTPase_activation_prot"/>
</dbReference>
<keyword evidence="8" id="KW-1185">Reference proteome</keyword>